<dbReference type="PROSITE" id="PS50883">
    <property type="entry name" value="EAL"/>
    <property type="match status" value="1"/>
</dbReference>
<evidence type="ECO:0000259" key="3">
    <source>
        <dbReference type="PROSITE" id="PS50883"/>
    </source>
</evidence>
<dbReference type="InterPro" id="IPR001633">
    <property type="entry name" value="EAL_dom"/>
</dbReference>
<dbReference type="InterPro" id="IPR052155">
    <property type="entry name" value="Biofilm_reg_signaling"/>
</dbReference>
<evidence type="ECO:0000256" key="2">
    <source>
        <dbReference type="SAM" id="Phobius"/>
    </source>
</evidence>
<dbReference type="InterPro" id="IPR035919">
    <property type="entry name" value="EAL_sf"/>
</dbReference>
<feature type="domain" description="EAL" evidence="3">
    <location>
        <begin position="532"/>
        <end position="786"/>
    </location>
</feature>
<gene>
    <name evidence="5" type="ORF">JAO78_000230</name>
</gene>
<dbReference type="CDD" id="cd01948">
    <property type="entry name" value="EAL"/>
    <property type="match status" value="1"/>
</dbReference>
<sequence>MRFFSLPTKILLLTLALMLVLIVLVTSLSLQRLGDSFTEQQTLKRQQVEQHFTQYQLLLQNQQQSWFESFAELTGLQQQSGFSVFTEALQQRYDVLSLYLNIEALWVFTEDSPQAAFASSIFPTELASMVTQTQHEQRPQSRIYCTTHCSNVVSLPVSDQEGNIAVLVSSQTLADVVIALGQALQSEVAIVRLDGAAMTILSATGNLPALEQLALASWQNSSGAQFSLAEIPYFVYHIPLVQQQQQHFAILLLENISSYQAANNAFKWQLIALATLCFVLFAWLTNLLTRRLTSRLLLICNALPMLAENKYRAFRDALPKSAGAMSDEVDQLYDAGQTLSRKLEQLQDNINTQTRELENMAMYDRLTGLANRNMLQYQLKKSIAALTESSALLGLLFLDMDQFKRVNDIRGHEQGDQLLIEASNRLRASLDKTDIICRFGGDEFIVVTEVADIDALTALANRLIAAFRQPMLLGDEEYQLNISIGISSTRNAQLKPDDLVRQADLAMYQAKGKGGNSLHFYSQQMFDDFQNRLALESDLKLALAQQQFTLHLQPKINLANRKLQGLEALLRWHSPARGMVSPDEFIAVLELAHLMIPVGYWVIEQSFRIMVQLQAAGFKDATLAINLSAAQLNDTKLPTFLDGLLQQHQLSAALFELELTESMLANNINETIKSMQRLKSRGFRLAIDDFGTGYSSLSYLRQMPVDTIKIDKSFVFGMLDNQADFDIITSTIAMVRKLGLEVVAEGVETQAQCKTLTQHQCDIGQGYLFSRPIPSDTLIEQLQANLHDNGQWR</sequence>
<dbReference type="PANTHER" id="PTHR44757">
    <property type="entry name" value="DIGUANYLATE CYCLASE DGCP"/>
    <property type="match status" value="1"/>
</dbReference>
<keyword evidence="1" id="KW-0175">Coiled coil</keyword>
<comment type="caution">
    <text evidence="5">The sequence shown here is derived from an EMBL/GenBank/DDBJ whole genome shotgun (WGS) entry which is preliminary data.</text>
</comment>
<dbReference type="InterPro" id="IPR029787">
    <property type="entry name" value="Nucleotide_cyclase"/>
</dbReference>
<dbReference type="EMBL" id="JAEINI020000001">
    <property type="protein sequence ID" value="MCB5225242.1"/>
    <property type="molecule type" value="Genomic_DNA"/>
</dbReference>
<dbReference type="SMART" id="SM00267">
    <property type="entry name" value="GGDEF"/>
    <property type="match status" value="1"/>
</dbReference>
<dbReference type="SUPFAM" id="SSF141868">
    <property type="entry name" value="EAL domain-like"/>
    <property type="match status" value="1"/>
</dbReference>
<keyword evidence="2" id="KW-0472">Membrane</keyword>
<dbReference type="PROSITE" id="PS50887">
    <property type="entry name" value="GGDEF"/>
    <property type="match status" value="1"/>
</dbReference>
<dbReference type="Gene3D" id="3.20.20.450">
    <property type="entry name" value="EAL domain"/>
    <property type="match status" value="1"/>
</dbReference>
<dbReference type="SUPFAM" id="SSF55073">
    <property type="entry name" value="Nucleotide cyclase"/>
    <property type="match status" value="1"/>
</dbReference>
<dbReference type="PANTHER" id="PTHR44757:SF2">
    <property type="entry name" value="BIOFILM ARCHITECTURE MAINTENANCE PROTEIN MBAA"/>
    <property type="match status" value="1"/>
</dbReference>
<accession>A0ABS8BYU8</accession>
<organism evidence="5 6">
    <name type="scientific">Alishewanella maricola</name>
    <dbReference type="NCBI Taxonomy" id="2795740"/>
    <lineage>
        <taxon>Bacteria</taxon>
        <taxon>Pseudomonadati</taxon>
        <taxon>Pseudomonadota</taxon>
        <taxon>Gammaproteobacteria</taxon>
        <taxon>Alteromonadales</taxon>
        <taxon>Alteromonadaceae</taxon>
        <taxon>Alishewanella</taxon>
    </lineage>
</organism>
<dbReference type="InterPro" id="IPR000160">
    <property type="entry name" value="GGDEF_dom"/>
</dbReference>
<dbReference type="InterPro" id="IPR043128">
    <property type="entry name" value="Rev_trsase/Diguanyl_cyclase"/>
</dbReference>
<name>A0ABS8BYU8_9ALTE</name>
<evidence type="ECO:0000256" key="1">
    <source>
        <dbReference type="SAM" id="Coils"/>
    </source>
</evidence>
<protein>
    <submittedName>
        <fullName evidence="5">EAL domain-containing protein</fullName>
    </submittedName>
</protein>
<dbReference type="SMART" id="SM00052">
    <property type="entry name" value="EAL"/>
    <property type="match status" value="1"/>
</dbReference>
<dbReference type="Proteomes" id="UP000633814">
    <property type="component" value="Unassembled WGS sequence"/>
</dbReference>
<feature type="coiled-coil region" evidence="1">
    <location>
        <begin position="329"/>
        <end position="363"/>
    </location>
</feature>
<keyword evidence="6" id="KW-1185">Reference proteome</keyword>
<dbReference type="Pfam" id="PF00990">
    <property type="entry name" value="GGDEF"/>
    <property type="match status" value="1"/>
</dbReference>
<dbReference type="NCBIfam" id="TIGR00254">
    <property type="entry name" value="GGDEF"/>
    <property type="match status" value="1"/>
</dbReference>
<dbReference type="Gene3D" id="3.30.70.270">
    <property type="match status" value="1"/>
</dbReference>
<evidence type="ECO:0000313" key="6">
    <source>
        <dbReference type="Proteomes" id="UP000633814"/>
    </source>
</evidence>
<dbReference type="Pfam" id="PF00563">
    <property type="entry name" value="EAL"/>
    <property type="match status" value="1"/>
</dbReference>
<feature type="domain" description="GGDEF" evidence="4">
    <location>
        <begin position="391"/>
        <end position="523"/>
    </location>
</feature>
<feature type="transmembrane region" description="Helical" evidence="2">
    <location>
        <begin position="268"/>
        <end position="288"/>
    </location>
</feature>
<dbReference type="CDD" id="cd01949">
    <property type="entry name" value="GGDEF"/>
    <property type="match status" value="1"/>
</dbReference>
<proteinExistence type="predicted"/>
<keyword evidence="2" id="KW-0812">Transmembrane</keyword>
<evidence type="ECO:0000313" key="5">
    <source>
        <dbReference type="EMBL" id="MCB5225242.1"/>
    </source>
</evidence>
<reference evidence="5 6" key="1">
    <citation type="submission" date="2021-10" db="EMBL/GenBank/DDBJ databases">
        <title>Alishewanella koreense sp. nov. isolated from seawater of southwestern coast in South Korea and the proposal for the reclassification of Rheinheimera perlucida and Rheinheimera tuosuensis as Arsukibacterium perlucida and Arsukibacterium tuosuensis.</title>
        <authorList>
            <person name="Kim K.H."/>
            <person name="Ruan W."/>
            <person name="Kim K.R."/>
            <person name="Baek J.H."/>
            <person name="Jeon C.O."/>
        </authorList>
    </citation>
    <scope>NUCLEOTIDE SEQUENCE [LARGE SCALE GENOMIC DNA]</scope>
    <source>
        <strain evidence="5 6">16-MA</strain>
    </source>
</reference>
<dbReference type="RefSeq" id="WP_226749343.1">
    <property type="nucleotide sequence ID" value="NZ_JAEINI020000001.1"/>
</dbReference>
<evidence type="ECO:0000259" key="4">
    <source>
        <dbReference type="PROSITE" id="PS50887"/>
    </source>
</evidence>
<keyword evidence="2" id="KW-1133">Transmembrane helix</keyword>